<evidence type="ECO:0000259" key="1">
    <source>
        <dbReference type="Pfam" id="PF08241"/>
    </source>
</evidence>
<dbReference type="CDD" id="cd02440">
    <property type="entry name" value="AdoMet_MTases"/>
    <property type="match status" value="1"/>
</dbReference>
<dbReference type="InterPro" id="IPR052356">
    <property type="entry name" value="Thiol_S-MT"/>
</dbReference>
<dbReference type="SUPFAM" id="SSF53335">
    <property type="entry name" value="S-adenosyl-L-methionine-dependent methyltransferases"/>
    <property type="match status" value="1"/>
</dbReference>
<proteinExistence type="predicted"/>
<keyword evidence="2" id="KW-0830">Ubiquinone</keyword>
<keyword evidence="3" id="KW-1185">Reference proteome</keyword>
<evidence type="ECO:0000313" key="2">
    <source>
        <dbReference type="EMBL" id="MDQ0272291.1"/>
    </source>
</evidence>
<dbReference type="PANTHER" id="PTHR45036">
    <property type="entry name" value="METHYLTRANSFERASE LIKE 7B"/>
    <property type="match status" value="1"/>
</dbReference>
<dbReference type="PANTHER" id="PTHR45036:SF1">
    <property type="entry name" value="METHYLTRANSFERASE LIKE 7A"/>
    <property type="match status" value="1"/>
</dbReference>
<dbReference type="InterPro" id="IPR013216">
    <property type="entry name" value="Methyltransf_11"/>
</dbReference>
<dbReference type="RefSeq" id="WP_307477576.1">
    <property type="nucleotide sequence ID" value="NZ_JAUSUB010000022.1"/>
</dbReference>
<protein>
    <submittedName>
        <fullName evidence="2">Ubiquinone/menaquinone biosynthesis C-methylase UbiE</fullName>
    </submittedName>
</protein>
<dbReference type="EMBL" id="JAUSUB010000022">
    <property type="protein sequence ID" value="MDQ0272291.1"/>
    <property type="molecule type" value="Genomic_DNA"/>
</dbReference>
<dbReference type="Pfam" id="PF08241">
    <property type="entry name" value="Methyltransf_11"/>
    <property type="match status" value="1"/>
</dbReference>
<name>A0ABU0ALZ7_9BACI</name>
<gene>
    <name evidence="2" type="ORF">J2S17_004183</name>
</gene>
<evidence type="ECO:0000313" key="3">
    <source>
        <dbReference type="Proteomes" id="UP001238088"/>
    </source>
</evidence>
<feature type="domain" description="Methyltransferase type 11" evidence="1">
    <location>
        <begin position="42"/>
        <end position="135"/>
    </location>
</feature>
<dbReference type="InterPro" id="IPR029063">
    <property type="entry name" value="SAM-dependent_MTases_sf"/>
</dbReference>
<dbReference type="Proteomes" id="UP001238088">
    <property type="component" value="Unassembled WGS sequence"/>
</dbReference>
<dbReference type="Gene3D" id="3.40.50.150">
    <property type="entry name" value="Vaccinia Virus protein VP39"/>
    <property type="match status" value="1"/>
</dbReference>
<comment type="caution">
    <text evidence="2">The sequence shown here is derived from an EMBL/GenBank/DDBJ whole genome shotgun (WGS) entry which is preliminary data.</text>
</comment>
<organism evidence="2 3">
    <name type="scientific">Cytobacillus purgationiresistens</name>
    <dbReference type="NCBI Taxonomy" id="863449"/>
    <lineage>
        <taxon>Bacteria</taxon>
        <taxon>Bacillati</taxon>
        <taxon>Bacillota</taxon>
        <taxon>Bacilli</taxon>
        <taxon>Bacillales</taxon>
        <taxon>Bacillaceae</taxon>
        <taxon>Cytobacillus</taxon>
    </lineage>
</organism>
<reference evidence="2 3" key="1">
    <citation type="submission" date="2023-07" db="EMBL/GenBank/DDBJ databases">
        <title>Genomic Encyclopedia of Type Strains, Phase IV (KMG-IV): sequencing the most valuable type-strain genomes for metagenomic binning, comparative biology and taxonomic classification.</title>
        <authorList>
            <person name="Goeker M."/>
        </authorList>
    </citation>
    <scope>NUCLEOTIDE SEQUENCE [LARGE SCALE GENOMIC DNA]</scope>
    <source>
        <strain evidence="2 3">DSM 23494</strain>
    </source>
</reference>
<accession>A0ABU0ALZ7</accession>
<sequence length="199" mass="22863">MERNSLIKKFDKQANKYSKRRNNNHANKFRKQIFQDAEGKVLEVGIGSGLNFPFYKGDIELTGVDFSIEMLKTAEDAAKDYLFQTILIEGDVESVDFNENTFDTIVSSATLCAYQNPLSVLNKFQKWCKPEGKILMMEHGISTNKSLAWLQNTLNPLILKFIGCHQNRNIIEIVKKSNLKIIKNERHIAGYLYLIWAEP</sequence>